<keyword evidence="4" id="KW-1185">Reference proteome</keyword>
<dbReference type="RefSeq" id="WP_310764246.1">
    <property type="nucleotide sequence ID" value="NZ_CP134050.1"/>
</dbReference>
<feature type="transmembrane region" description="Helical" evidence="1">
    <location>
        <begin position="32"/>
        <end position="53"/>
    </location>
</feature>
<proteinExistence type="predicted"/>
<dbReference type="InterPro" id="IPR003675">
    <property type="entry name" value="Rce1/LyrA-like_dom"/>
</dbReference>
<feature type="transmembrane region" description="Helical" evidence="1">
    <location>
        <begin position="148"/>
        <end position="168"/>
    </location>
</feature>
<feature type="transmembrane region" description="Helical" evidence="1">
    <location>
        <begin position="7"/>
        <end position="26"/>
    </location>
</feature>
<feature type="transmembrane region" description="Helical" evidence="1">
    <location>
        <begin position="74"/>
        <end position="95"/>
    </location>
</feature>
<dbReference type="EMBL" id="CP134050">
    <property type="protein sequence ID" value="WNC12726.1"/>
    <property type="molecule type" value="Genomic_DNA"/>
</dbReference>
<dbReference type="Proteomes" id="UP001256827">
    <property type="component" value="Chromosome"/>
</dbReference>
<feature type="domain" description="CAAX prenyl protease 2/Lysostaphin resistance protein A-like" evidence="2">
    <location>
        <begin position="116"/>
        <end position="215"/>
    </location>
</feature>
<evidence type="ECO:0000259" key="2">
    <source>
        <dbReference type="Pfam" id="PF02517"/>
    </source>
</evidence>
<evidence type="ECO:0000256" key="1">
    <source>
        <dbReference type="SAM" id="Phobius"/>
    </source>
</evidence>
<accession>A0ABY9T0C9</accession>
<evidence type="ECO:0000313" key="4">
    <source>
        <dbReference type="Proteomes" id="UP001256827"/>
    </source>
</evidence>
<keyword evidence="1" id="KW-0472">Membrane</keyword>
<organism evidence="3 4">
    <name type="scientific">Brevibacillus brevis</name>
    <name type="common">Bacillus brevis</name>
    <dbReference type="NCBI Taxonomy" id="1393"/>
    <lineage>
        <taxon>Bacteria</taxon>
        <taxon>Bacillati</taxon>
        <taxon>Bacillota</taxon>
        <taxon>Bacilli</taxon>
        <taxon>Bacillales</taxon>
        <taxon>Paenibacillaceae</taxon>
        <taxon>Brevibacillus</taxon>
    </lineage>
</organism>
<protein>
    <submittedName>
        <fullName evidence="3">Type II CAAX endopeptidase family protein</fullName>
    </submittedName>
</protein>
<feature type="transmembrane region" description="Helical" evidence="1">
    <location>
        <begin position="207"/>
        <end position="225"/>
    </location>
</feature>
<keyword evidence="1" id="KW-0812">Transmembrane</keyword>
<feature type="transmembrane region" description="Helical" evidence="1">
    <location>
        <begin position="117"/>
        <end position="136"/>
    </location>
</feature>
<name>A0ABY9T0C9_BREBE</name>
<gene>
    <name evidence="3" type="ORF">RGB73_18565</name>
</gene>
<reference evidence="3 4" key="1">
    <citation type="submission" date="2023-09" db="EMBL/GenBank/DDBJ databases">
        <title>Complete Genome and Methylome dissection of Bacillus brevis NEB573 original source of BbsI restriction endonuclease.</title>
        <authorList>
            <person name="Fomenkov A."/>
            <person name="Roberts R.D."/>
        </authorList>
    </citation>
    <scope>NUCLEOTIDE SEQUENCE [LARGE SCALE GENOMIC DNA]</scope>
    <source>
        <strain evidence="3 4">NEB573</strain>
    </source>
</reference>
<keyword evidence="1" id="KW-1133">Transmembrane helix</keyword>
<sequence>MIKKRSLLLVIVYGFAATLSIFYGLVERQSLFVTFVCFHLLVCLCVPLIHAWWEGNLSRSWQVAWGKFEWRGAVFGLGLGILLMAAAIAGIWLLLQSDGRPEQIRQTLERWELSRRWIWWFSLYLVIVNSLLEEMFWRGFVLERFVSVLVRSHAVLLSSFFYSLYHLIVSSVLFGFKWGCLITLLVFVVGNVWGWMKARYPSVYSTWFSHLLADLGLVLPVIWWIF</sequence>
<feature type="transmembrane region" description="Helical" evidence="1">
    <location>
        <begin position="174"/>
        <end position="195"/>
    </location>
</feature>
<dbReference type="Pfam" id="PF02517">
    <property type="entry name" value="Rce1-like"/>
    <property type="match status" value="1"/>
</dbReference>
<evidence type="ECO:0000313" key="3">
    <source>
        <dbReference type="EMBL" id="WNC12726.1"/>
    </source>
</evidence>